<evidence type="ECO:0000313" key="11">
    <source>
        <dbReference type="Proteomes" id="UP000246464"/>
    </source>
</evidence>
<dbReference type="Gene3D" id="6.10.250.1920">
    <property type="match status" value="1"/>
</dbReference>
<feature type="signal peptide" evidence="8">
    <location>
        <begin position="1"/>
        <end position="24"/>
    </location>
</feature>
<protein>
    <submittedName>
        <fullName evidence="10">Putative urocortin</fullName>
    </submittedName>
</protein>
<accession>A0A2U9CUQ2</accession>
<dbReference type="SMART" id="SM00039">
    <property type="entry name" value="CRF"/>
    <property type="match status" value="1"/>
</dbReference>
<dbReference type="PRINTS" id="PR01612">
    <property type="entry name" value="CRFFAMILY"/>
</dbReference>
<name>A0A2U9CUQ2_SCOMX</name>
<dbReference type="Proteomes" id="UP000246464">
    <property type="component" value="Chromosome 20"/>
</dbReference>
<dbReference type="PROSITE" id="PS00511">
    <property type="entry name" value="CRF"/>
    <property type="match status" value="1"/>
</dbReference>
<evidence type="ECO:0000256" key="1">
    <source>
        <dbReference type="ARBA" id="ARBA00004613"/>
    </source>
</evidence>
<evidence type="ECO:0000259" key="9">
    <source>
        <dbReference type="SMART" id="SM00039"/>
    </source>
</evidence>
<evidence type="ECO:0000313" key="10">
    <source>
        <dbReference type="EMBL" id="AWP20395.1"/>
    </source>
</evidence>
<keyword evidence="6" id="KW-0175">Coiled coil</keyword>
<comment type="subcellular location">
    <subcellularLocation>
        <location evidence="1">Secreted</location>
    </subcellularLocation>
</comment>
<dbReference type="AlphaFoldDB" id="A0A2U9CUQ2"/>
<feature type="domain" description="Corticotropin-releasing factor" evidence="9">
    <location>
        <begin position="116"/>
        <end position="155"/>
    </location>
</feature>
<keyword evidence="8" id="KW-0732">Signal</keyword>
<comment type="similarity">
    <text evidence="2">Belongs to the sauvagine/corticotropin-releasing factor/urotensin I family.</text>
</comment>
<evidence type="ECO:0000256" key="6">
    <source>
        <dbReference type="SAM" id="Coils"/>
    </source>
</evidence>
<dbReference type="GO" id="GO:0005576">
    <property type="term" value="C:extracellular region"/>
    <property type="evidence" value="ECO:0007669"/>
    <property type="project" value="UniProtKB-SubCell"/>
</dbReference>
<evidence type="ECO:0000256" key="2">
    <source>
        <dbReference type="ARBA" id="ARBA00009287"/>
    </source>
</evidence>
<dbReference type="PANTHER" id="PTHR15035">
    <property type="entry name" value="CORTICOLIBERIN/UROCORTIN"/>
    <property type="match status" value="1"/>
</dbReference>
<keyword evidence="5" id="KW-0027">Amidation</keyword>
<evidence type="ECO:0000256" key="4">
    <source>
        <dbReference type="ARBA" id="ARBA00022702"/>
    </source>
</evidence>
<evidence type="ECO:0000256" key="5">
    <source>
        <dbReference type="ARBA" id="ARBA00022815"/>
    </source>
</evidence>
<keyword evidence="4" id="KW-0372">Hormone</keyword>
<feature type="region of interest" description="Disordered" evidence="7">
    <location>
        <begin position="56"/>
        <end position="75"/>
    </location>
</feature>
<evidence type="ECO:0000256" key="7">
    <source>
        <dbReference type="SAM" id="MobiDB-lite"/>
    </source>
</evidence>
<dbReference type="InterPro" id="IPR000187">
    <property type="entry name" value="CRF"/>
</dbReference>
<reference evidence="10 11" key="1">
    <citation type="submission" date="2017-12" db="EMBL/GenBank/DDBJ databases">
        <title>Integrating genomic resources of turbot (Scophthalmus maximus) in depth evaluation of genetic and physical mapping variation across individuals.</title>
        <authorList>
            <person name="Martinez P."/>
        </authorList>
    </citation>
    <scope>NUCLEOTIDE SEQUENCE [LARGE SCALE GENOMIC DNA]</scope>
</reference>
<organism evidence="10 11">
    <name type="scientific">Scophthalmus maximus</name>
    <name type="common">Turbot</name>
    <name type="synonym">Psetta maxima</name>
    <dbReference type="NCBI Taxonomy" id="52904"/>
    <lineage>
        <taxon>Eukaryota</taxon>
        <taxon>Metazoa</taxon>
        <taxon>Chordata</taxon>
        <taxon>Craniata</taxon>
        <taxon>Vertebrata</taxon>
        <taxon>Euteleostomi</taxon>
        <taxon>Actinopterygii</taxon>
        <taxon>Neopterygii</taxon>
        <taxon>Teleostei</taxon>
        <taxon>Neoteleostei</taxon>
        <taxon>Acanthomorphata</taxon>
        <taxon>Carangaria</taxon>
        <taxon>Pleuronectiformes</taxon>
        <taxon>Pleuronectoidei</taxon>
        <taxon>Scophthalmidae</taxon>
        <taxon>Scophthalmus</taxon>
    </lineage>
</organism>
<evidence type="ECO:0000256" key="3">
    <source>
        <dbReference type="ARBA" id="ARBA00022525"/>
    </source>
</evidence>
<dbReference type="EMBL" id="CP026262">
    <property type="protein sequence ID" value="AWP20395.1"/>
    <property type="molecule type" value="Genomic_DNA"/>
</dbReference>
<gene>
    <name evidence="10" type="ORF">SMAX5B_000109</name>
</gene>
<dbReference type="InterPro" id="IPR018446">
    <property type="entry name" value="Corticotropin-releasing_fac_CS"/>
</dbReference>
<sequence>MKPVSLLLLLSSVLLSSHLRPAAGRPRALPAGWLDGGGRLQTQRLDEVLLRAAAAAAGTGPGTGTGASSEPLQGDTTLRFFRRRNPEHLRLLPAEEEEGEEEALRTAAEQLLKRSEEPPLSIDLTFHLLRNMIHMARMENQREQAQFNRKVLDEVGK</sequence>
<dbReference type="STRING" id="52904.ENSSMAP00000008820"/>
<feature type="chain" id="PRO_5015945991" evidence="8">
    <location>
        <begin position="25"/>
        <end position="157"/>
    </location>
</feature>
<keyword evidence="3" id="KW-0964">Secreted</keyword>
<keyword evidence="11" id="KW-1185">Reference proteome</keyword>
<feature type="coiled-coil region" evidence="6">
    <location>
        <begin position="94"/>
        <end position="155"/>
    </location>
</feature>
<dbReference type="InterPro" id="IPR003620">
    <property type="entry name" value="Urocortin_CRF"/>
</dbReference>
<dbReference type="GO" id="GO:0005179">
    <property type="term" value="F:hormone activity"/>
    <property type="evidence" value="ECO:0007669"/>
    <property type="project" value="UniProtKB-KW"/>
</dbReference>
<dbReference type="Pfam" id="PF00473">
    <property type="entry name" value="CRF"/>
    <property type="match status" value="1"/>
</dbReference>
<dbReference type="PANTHER" id="PTHR15035:SF11">
    <property type="entry name" value="UROCORTIN"/>
    <property type="match status" value="1"/>
</dbReference>
<evidence type="ECO:0000256" key="8">
    <source>
        <dbReference type="SAM" id="SignalP"/>
    </source>
</evidence>
<proteinExistence type="inferred from homology"/>